<reference evidence="1 2" key="1">
    <citation type="submission" date="2020-03" db="EMBL/GenBank/DDBJ databases">
        <title>Soil Listeria distribution.</title>
        <authorList>
            <person name="Liao J."/>
            <person name="Wiedmann M."/>
        </authorList>
    </citation>
    <scope>NUCLEOTIDE SEQUENCE [LARGE SCALE GENOMIC DNA]</scope>
    <source>
        <strain evidence="1 2">FSL L7-1614</strain>
    </source>
</reference>
<dbReference type="PANTHER" id="PTHR37036">
    <property type="match status" value="1"/>
</dbReference>
<dbReference type="Proteomes" id="UP000569903">
    <property type="component" value="Unassembled WGS sequence"/>
</dbReference>
<dbReference type="SUPFAM" id="SSF75005">
    <property type="entry name" value="Arabinanase/levansucrase/invertase"/>
    <property type="match status" value="1"/>
</dbReference>
<protein>
    <submittedName>
        <fullName evidence="1">DUF1861 family protein</fullName>
    </submittedName>
</protein>
<evidence type="ECO:0000313" key="2">
    <source>
        <dbReference type="Proteomes" id="UP000569903"/>
    </source>
</evidence>
<dbReference type="Pfam" id="PF08950">
    <property type="entry name" value="DUF1861"/>
    <property type="match status" value="1"/>
</dbReference>
<organism evidence="1 2">
    <name type="scientific">Listeria newyorkensis</name>
    <dbReference type="NCBI Taxonomy" id="1497681"/>
    <lineage>
        <taxon>Bacteria</taxon>
        <taxon>Bacillati</taxon>
        <taxon>Bacillota</taxon>
        <taxon>Bacilli</taxon>
        <taxon>Bacillales</taxon>
        <taxon>Listeriaceae</taxon>
        <taxon>Listeria</taxon>
    </lineage>
</organism>
<dbReference type="PANTHER" id="PTHR37036:SF2">
    <property type="entry name" value="DUF1861 FAMILY PROTEIN"/>
    <property type="match status" value="1"/>
</dbReference>
<comment type="caution">
    <text evidence="1">The sequence shown here is derived from an EMBL/GenBank/DDBJ whole genome shotgun (WGS) entry which is preliminary data.</text>
</comment>
<name>A0A841YS92_9LIST</name>
<dbReference type="InterPro" id="IPR015045">
    <property type="entry name" value="MPT-1-like_LmxM"/>
</dbReference>
<dbReference type="EMBL" id="JAARQN010000001">
    <property type="protein sequence ID" value="MBC1456148.1"/>
    <property type="molecule type" value="Genomic_DNA"/>
</dbReference>
<gene>
    <name evidence="1" type="ORF">HB850_00165</name>
</gene>
<proteinExistence type="predicted"/>
<evidence type="ECO:0000313" key="1">
    <source>
        <dbReference type="EMBL" id="MBC1456148.1"/>
    </source>
</evidence>
<sequence length="312" mass="34155">MKEFIMNEIAVLLKEYRAGNVPAKVERLTFVGAGDKDVYNITAPFVVDGKEVIAGRIEARDSEMAEIGFFEKQDLAWVRLANMPKLALQDPFVTRIDGDLIIGGVEVFPSEADPRKLAWRTCLYRGKGIADLTLFFEGPIGMKDLRLKQLPSGEIVVLTRPQGEKGGPGKIGFCRIQKVEDLTVALIEEAPLLPPHFAEGEWGGANEMYLLKNGKLGVLSHIANFDAAGDRHYYAAICVIDPVSATFVAPMEIIAERADFLAGPSKRPDLEDVVFSGGLIRNASGTADLYVGISDADAQKRTIRDPFVKFEG</sequence>
<dbReference type="AlphaFoldDB" id="A0A841YS92"/>
<accession>A0A841YS92</accession>
<dbReference type="InterPro" id="IPR023296">
    <property type="entry name" value="Glyco_hydro_beta-prop_sf"/>
</dbReference>
<dbReference type="Gene3D" id="2.115.10.20">
    <property type="entry name" value="Glycosyl hydrolase domain, family 43"/>
    <property type="match status" value="1"/>
</dbReference>